<dbReference type="InterPro" id="IPR032675">
    <property type="entry name" value="LRR_dom_sf"/>
</dbReference>
<gene>
    <name evidence="1" type="ORF">L227DRAFT_500102</name>
</gene>
<feature type="non-terminal residue" evidence="1">
    <location>
        <position position="1"/>
    </location>
</feature>
<evidence type="ECO:0008006" key="3">
    <source>
        <dbReference type="Google" id="ProtNLM"/>
    </source>
</evidence>
<protein>
    <recommendedName>
        <fullName evidence="3">F-box domain-containing protein</fullName>
    </recommendedName>
</protein>
<dbReference type="Gene3D" id="3.80.10.10">
    <property type="entry name" value="Ribonuclease Inhibitor"/>
    <property type="match status" value="1"/>
</dbReference>
<sequence>LNETVEQLTLPMEATPVLSMSERSWLKLHSLSFHGEYVDVAQMKAFPLFLSKGPRLRSLFMTVRQLPKTAYRRAPILGYRPPDDPFQPASIRLRSLTIAYPDPDDDIFSVDATDLHQLSLRDWPRYYGNLTYVDRQITGSPAPILTHAECLSILRRMNVPRLTSLELVYLVNPGVVDDELLSYISRAFPRLEHLQLHRYRADKEENVDYEHIAKLLVAACSLRTVRLNLNLHGDHGPYCNFVPTRQSWLAKFRDEIGPSIIGILQELPLLGCCELLYHQLGGSTWTEFRPAHGPEPHFIEYHDQDVHLYVIRLELLPSSSPLHDISHSYVGTLSFFQYDCAADMALGECPSRHLE</sequence>
<evidence type="ECO:0000313" key="1">
    <source>
        <dbReference type="EMBL" id="RPD61750.1"/>
    </source>
</evidence>
<reference evidence="1" key="1">
    <citation type="journal article" date="2018" name="Genome Biol. Evol.">
        <title>Genomics and development of Lentinus tigrinus, a white-rot wood-decaying mushroom with dimorphic fruiting bodies.</title>
        <authorList>
            <person name="Wu B."/>
            <person name="Xu Z."/>
            <person name="Knudson A."/>
            <person name="Carlson A."/>
            <person name="Chen N."/>
            <person name="Kovaka S."/>
            <person name="LaButti K."/>
            <person name="Lipzen A."/>
            <person name="Pennachio C."/>
            <person name="Riley R."/>
            <person name="Schakwitz W."/>
            <person name="Umezawa K."/>
            <person name="Ohm R.A."/>
            <person name="Grigoriev I.V."/>
            <person name="Nagy L.G."/>
            <person name="Gibbons J."/>
            <person name="Hibbett D."/>
        </authorList>
    </citation>
    <scope>NUCLEOTIDE SEQUENCE [LARGE SCALE GENOMIC DNA]</scope>
    <source>
        <strain evidence="1">ALCF2SS1-6</strain>
    </source>
</reference>
<dbReference type="EMBL" id="ML122261">
    <property type="protein sequence ID" value="RPD61750.1"/>
    <property type="molecule type" value="Genomic_DNA"/>
</dbReference>
<dbReference type="OrthoDB" id="3208561at2759"/>
<name>A0A5C2SDE9_9APHY</name>
<keyword evidence="2" id="KW-1185">Reference proteome</keyword>
<dbReference type="SUPFAM" id="SSF52047">
    <property type="entry name" value="RNI-like"/>
    <property type="match status" value="1"/>
</dbReference>
<proteinExistence type="predicted"/>
<dbReference type="AlphaFoldDB" id="A0A5C2SDE9"/>
<evidence type="ECO:0000313" key="2">
    <source>
        <dbReference type="Proteomes" id="UP000313359"/>
    </source>
</evidence>
<organism evidence="1 2">
    <name type="scientific">Lentinus tigrinus ALCF2SS1-6</name>
    <dbReference type="NCBI Taxonomy" id="1328759"/>
    <lineage>
        <taxon>Eukaryota</taxon>
        <taxon>Fungi</taxon>
        <taxon>Dikarya</taxon>
        <taxon>Basidiomycota</taxon>
        <taxon>Agaricomycotina</taxon>
        <taxon>Agaricomycetes</taxon>
        <taxon>Polyporales</taxon>
        <taxon>Polyporaceae</taxon>
        <taxon>Lentinus</taxon>
    </lineage>
</organism>
<dbReference type="Proteomes" id="UP000313359">
    <property type="component" value="Unassembled WGS sequence"/>
</dbReference>
<accession>A0A5C2SDE9</accession>